<keyword evidence="18" id="KW-1185">Reference proteome</keyword>
<evidence type="ECO:0000256" key="8">
    <source>
        <dbReference type="ARBA" id="ARBA00022741"/>
    </source>
</evidence>
<evidence type="ECO:0000256" key="2">
    <source>
        <dbReference type="ARBA" id="ARBA00004726"/>
    </source>
</evidence>
<dbReference type="InterPro" id="IPR002606">
    <property type="entry name" value="Riboflavin_kinase_bac"/>
</dbReference>
<dbReference type="GO" id="GO:0008531">
    <property type="term" value="F:riboflavin kinase activity"/>
    <property type="evidence" value="ECO:0007669"/>
    <property type="project" value="UniProtKB-UniRule"/>
</dbReference>
<dbReference type="GO" id="GO:0006747">
    <property type="term" value="P:FAD biosynthetic process"/>
    <property type="evidence" value="ECO:0007669"/>
    <property type="project" value="UniProtKB-UniRule"/>
</dbReference>
<sequence length="311" mass="34003">MISVYSSVQSIMSMGPVVLALGFFDGLHIGHQTVIQQALQLAHEGNARMCVITFDIPPRAVLRPEHPVQLLETRQEKIRKLEKMGVDTVVFIHPTVEVLSETAEDFMQSLAGISGLYGIVCGSNFTFGRHAAGSPSMLSAFFSGRGIKVKIVPLTTSPLLGGREVSSTVIRKLIGQGRIGVANQLLGEEYTITGTVAHGFRRGHDVTGVPTVNLETDGNCVIPSDGVYASRILIKGVTHASITNIGTNPTFGNQERTIETFILDFHQEIYEKEVMLSFVERIRGEIKFPSVEALTTQIQRDVEMAEKLLNK</sequence>
<dbReference type="PANTHER" id="PTHR22749:SF6">
    <property type="entry name" value="RIBOFLAVIN KINASE"/>
    <property type="match status" value="1"/>
</dbReference>
<dbReference type="SUPFAM" id="SSF82114">
    <property type="entry name" value="Riboflavin kinase-like"/>
    <property type="match status" value="1"/>
</dbReference>
<keyword evidence="6 15" id="KW-0808">Transferase</keyword>
<dbReference type="PIRSF" id="PIRSF004491">
    <property type="entry name" value="FAD_Synth"/>
    <property type="match status" value="1"/>
</dbReference>
<evidence type="ECO:0000256" key="5">
    <source>
        <dbReference type="ARBA" id="ARBA00022643"/>
    </source>
</evidence>
<evidence type="ECO:0000256" key="13">
    <source>
        <dbReference type="ARBA" id="ARBA00047880"/>
    </source>
</evidence>
<accession>A0A1G5UTY6</accession>
<comment type="catalytic activity">
    <reaction evidence="13 15">
        <text>riboflavin + ATP = FMN + ADP + H(+)</text>
        <dbReference type="Rhea" id="RHEA:14357"/>
        <dbReference type="ChEBI" id="CHEBI:15378"/>
        <dbReference type="ChEBI" id="CHEBI:30616"/>
        <dbReference type="ChEBI" id="CHEBI:57986"/>
        <dbReference type="ChEBI" id="CHEBI:58210"/>
        <dbReference type="ChEBI" id="CHEBI:456216"/>
        <dbReference type="EC" id="2.7.1.26"/>
    </reaction>
</comment>
<evidence type="ECO:0000256" key="10">
    <source>
        <dbReference type="ARBA" id="ARBA00022827"/>
    </source>
</evidence>
<evidence type="ECO:0000313" key="18">
    <source>
        <dbReference type="Proteomes" id="UP000199689"/>
    </source>
</evidence>
<dbReference type="InterPro" id="IPR023465">
    <property type="entry name" value="Riboflavin_kinase_dom_sf"/>
</dbReference>
<dbReference type="Proteomes" id="UP000199689">
    <property type="component" value="Unassembled WGS sequence"/>
</dbReference>
<comment type="pathway">
    <text evidence="2 15">Cofactor biosynthesis; FAD biosynthesis; FAD from FMN: step 1/1.</text>
</comment>
<dbReference type="InterPro" id="IPR015864">
    <property type="entry name" value="FAD_synthase"/>
</dbReference>
<dbReference type="InterPro" id="IPR014729">
    <property type="entry name" value="Rossmann-like_a/b/a_fold"/>
</dbReference>
<gene>
    <name evidence="17" type="ORF">SAMN02910343_00022</name>
</gene>
<keyword evidence="7 15" id="KW-0548">Nucleotidyltransferase</keyword>
<dbReference type="Gene3D" id="2.40.30.30">
    <property type="entry name" value="Riboflavin kinase-like"/>
    <property type="match status" value="1"/>
</dbReference>
<evidence type="ECO:0000256" key="7">
    <source>
        <dbReference type="ARBA" id="ARBA00022695"/>
    </source>
</evidence>
<comment type="pathway">
    <text evidence="3 15">Cofactor biosynthesis; FMN biosynthesis; FMN from riboflavin (ATP route): step 1/1.</text>
</comment>
<keyword evidence="11 15" id="KW-0067">ATP-binding</keyword>
<dbReference type="EC" id="2.7.1.26" evidence="15"/>
<dbReference type="AlphaFoldDB" id="A0A1G5UTY6"/>
<keyword evidence="12" id="KW-0511">Multifunctional enzyme</keyword>
<dbReference type="GO" id="GO:0009231">
    <property type="term" value="P:riboflavin biosynthetic process"/>
    <property type="evidence" value="ECO:0007669"/>
    <property type="project" value="InterPro"/>
</dbReference>
<evidence type="ECO:0000256" key="6">
    <source>
        <dbReference type="ARBA" id="ARBA00022679"/>
    </source>
</evidence>
<feature type="domain" description="Riboflavin kinase" evidence="16">
    <location>
        <begin position="185"/>
        <end position="310"/>
    </location>
</feature>
<evidence type="ECO:0000256" key="9">
    <source>
        <dbReference type="ARBA" id="ARBA00022777"/>
    </source>
</evidence>
<dbReference type="CDD" id="cd02064">
    <property type="entry name" value="FAD_synthetase_N"/>
    <property type="match status" value="1"/>
</dbReference>
<comment type="similarity">
    <text evidence="15">Belongs to the ribF family.</text>
</comment>
<keyword evidence="9 15" id="KW-0418">Kinase</keyword>
<evidence type="ECO:0000256" key="11">
    <source>
        <dbReference type="ARBA" id="ARBA00022840"/>
    </source>
</evidence>
<evidence type="ECO:0000256" key="1">
    <source>
        <dbReference type="ARBA" id="ARBA00002121"/>
    </source>
</evidence>
<evidence type="ECO:0000256" key="15">
    <source>
        <dbReference type="PIRNR" id="PIRNR004491"/>
    </source>
</evidence>
<evidence type="ECO:0000256" key="12">
    <source>
        <dbReference type="ARBA" id="ARBA00023268"/>
    </source>
</evidence>
<dbReference type="UniPathway" id="UPA00277">
    <property type="reaction ID" value="UER00407"/>
</dbReference>
<proteinExistence type="inferred from homology"/>
<keyword evidence="8 15" id="KW-0547">Nucleotide-binding</keyword>
<dbReference type="EMBL" id="FMXA01000003">
    <property type="protein sequence ID" value="SDA37080.1"/>
    <property type="molecule type" value="Genomic_DNA"/>
</dbReference>
<dbReference type="NCBIfam" id="NF004162">
    <property type="entry name" value="PRK05627.1-5"/>
    <property type="match status" value="1"/>
</dbReference>
<dbReference type="SUPFAM" id="SSF52374">
    <property type="entry name" value="Nucleotidylyl transferase"/>
    <property type="match status" value="1"/>
</dbReference>
<dbReference type="Pfam" id="PF01687">
    <property type="entry name" value="Flavokinase"/>
    <property type="match status" value="1"/>
</dbReference>
<dbReference type="UniPathway" id="UPA00276">
    <property type="reaction ID" value="UER00406"/>
</dbReference>
<evidence type="ECO:0000256" key="4">
    <source>
        <dbReference type="ARBA" id="ARBA00022630"/>
    </source>
</evidence>
<comment type="catalytic activity">
    <reaction evidence="14 15">
        <text>FMN + ATP + H(+) = FAD + diphosphate</text>
        <dbReference type="Rhea" id="RHEA:17237"/>
        <dbReference type="ChEBI" id="CHEBI:15378"/>
        <dbReference type="ChEBI" id="CHEBI:30616"/>
        <dbReference type="ChEBI" id="CHEBI:33019"/>
        <dbReference type="ChEBI" id="CHEBI:57692"/>
        <dbReference type="ChEBI" id="CHEBI:58210"/>
        <dbReference type="EC" id="2.7.7.2"/>
    </reaction>
</comment>
<dbReference type="FunFam" id="2.40.30.30:FF:000003">
    <property type="entry name" value="Riboflavin biosynthesis protein"/>
    <property type="match status" value="1"/>
</dbReference>
<evidence type="ECO:0000256" key="14">
    <source>
        <dbReference type="ARBA" id="ARBA00049494"/>
    </source>
</evidence>
<dbReference type="GO" id="GO:0009398">
    <property type="term" value="P:FMN biosynthetic process"/>
    <property type="evidence" value="ECO:0007669"/>
    <property type="project" value="UniProtKB-UniRule"/>
</dbReference>
<dbReference type="EC" id="2.7.7.2" evidence="15"/>
<evidence type="ECO:0000259" key="16">
    <source>
        <dbReference type="SMART" id="SM00904"/>
    </source>
</evidence>
<evidence type="ECO:0000256" key="3">
    <source>
        <dbReference type="ARBA" id="ARBA00005201"/>
    </source>
</evidence>
<keyword evidence="5 15" id="KW-0288">FMN</keyword>
<reference evidence="17 18" key="1">
    <citation type="submission" date="2016-10" db="EMBL/GenBank/DDBJ databases">
        <authorList>
            <person name="de Groot N.N."/>
        </authorList>
    </citation>
    <scope>NUCLEOTIDE SEQUENCE [LARGE SCALE GENOMIC DNA]</scope>
    <source>
        <strain evidence="17 18">DSM 15230</strain>
    </source>
</reference>
<name>A0A1G5UTY6_9FIRM</name>
<dbReference type="InterPro" id="IPR023468">
    <property type="entry name" value="Riboflavin_kinase"/>
</dbReference>
<protein>
    <recommendedName>
        <fullName evidence="15">Riboflavin biosynthesis protein</fullName>
    </recommendedName>
    <domain>
        <recommendedName>
            <fullName evidence="15">Riboflavin kinase</fullName>
            <ecNumber evidence="15">2.7.1.26</ecNumber>
        </recommendedName>
        <alternativeName>
            <fullName evidence="15">Flavokinase</fullName>
        </alternativeName>
    </domain>
    <domain>
        <recommendedName>
            <fullName evidence="15">FMN adenylyltransferase</fullName>
            <ecNumber evidence="15">2.7.7.2</ecNumber>
        </recommendedName>
        <alternativeName>
            <fullName evidence="15">FAD pyrophosphorylase</fullName>
        </alternativeName>
        <alternativeName>
            <fullName evidence="15">FAD synthase</fullName>
        </alternativeName>
    </domain>
</protein>
<dbReference type="GO" id="GO:0005524">
    <property type="term" value="F:ATP binding"/>
    <property type="evidence" value="ECO:0007669"/>
    <property type="project" value="UniProtKB-UniRule"/>
</dbReference>
<organism evidence="17 18">
    <name type="scientific">Allisonella histaminiformans</name>
    <dbReference type="NCBI Taxonomy" id="209880"/>
    <lineage>
        <taxon>Bacteria</taxon>
        <taxon>Bacillati</taxon>
        <taxon>Bacillota</taxon>
        <taxon>Negativicutes</taxon>
        <taxon>Veillonellales</taxon>
        <taxon>Veillonellaceae</taxon>
        <taxon>Allisonella</taxon>
    </lineage>
</organism>
<dbReference type="GO" id="GO:0003919">
    <property type="term" value="F:FMN adenylyltransferase activity"/>
    <property type="evidence" value="ECO:0007669"/>
    <property type="project" value="UniProtKB-UniRule"/>
</dbReference>
<dbReference type="PANTHER" id="PTHR22749">
    <property type="entry name" value="RIBOFLAVIN KINASE/FMN ADENYLYLTRANSFERASE"/>
    <property type="match status" value="1"/>
</dbReference>
<dbReference type="STRING" id="209880.SAMN02910343_00022"/>
<keyword evidence="10 15" id="KW-0274">FAD</keyword>
<comment type="function">
    <text evidence="1">Catalyzes the phosphorylation of riboflavin to FMN followed by the adenylation of FMN to FAD.</text>
</comment>
<evidence type="ECO:0000313" key="17">
    <source>
        <dbReference type="EMBL" id="SDA37080.1"/>
    </source>
</evidence>
<dbReference type="InterPro" id="IPR015865">
    <property type="entry name" value="Riboflavin_kinase_bac/euk"/>
</dbReference>
<dbReference type="Gene3D" id="3.40.50.620">
    <property type="entry name" value="HUPs"/>
    <property type="match status" value="1"/>
</dbReference>
<dbReference type="NCBIfam" id="TIGR00083">
    <property type="entry name" value="ribF"/>
    <property type="match status" value="1"/>
</dbReference>
<dbReference type="Pfam" id="PF06574">
    <property type="entry name" value="FAD_syn"/>
    <property type="match status" value="1"/>
</dbReference>
<keyword evidence="4 15" id="KW-0285">Flavoprotein</keyword>
<dbReference type="SMART" id="SM00904">
    <property type="entry name" value="Flavokinase"/>
    <property type="match status" value="1"/>
</dbReference>